<evidence type="ECO:0000313" key="2">
    <source>
        <dbReference type="EMBL" id="CAD5324728.1"/>
    </source>
</evidence>
<keyword evidence="1" id="KW-0472">Membrane</keyword>
<organism evidence="2 3">
    <name type="scientific">Arabidopsis thaliana</name>
    <name type="common">Mouse-ear cress</name>
    <dbReference type="NCBI Taxonomy" id="3702"/>
    <lineage>
        <taxon>Eukaryota</taxon>
        <taxon>Viridiplantae</taxon>
        <taxon>Streptophyta</taxon>
        <taxon>Embryophyta</taxon>
        <taxon>Tracheophyta</taxon>
        <taxon>Spermatophyta</taxon>
        <taxon>Magnoliopsida</taxon>
        <taxon>eudicotyledons</taxon>
        <taxon>Gunneridae</taxon>
        <taxon>Pentapetalae</taxon>
        <taxon>rosids</taxon>
        <taxon>malvids</taxon>
        <taxon>Brassicales</taxon>
        <taxon>Brassicaceae</taxon>
        <taxon>Camelineae</taxon>
        <taxon>Arabidopsis</taxon>
    </lineage>
</organism>
<evidence type="ECO:0000256" key="1">
    <source>
        <dbReference type="SAM" id="Phobius"/>
    </source>
</evidence>
<dbReference type="Proteomes" id="UP000516314">
    <property type="component" value="Chromosome 3"/>
</dbReference>
<protein>
    <submittedName>
        <fullName evidence="2">(thale cress) hypothetical protein</fullName>
    </submittedName>
</protein>
<accession>A0A7G2EQZ9</accession>
<evidence type="ECO:0000313" key="3">
    <source>
        <dbReference type="Proteomes" id="UP000516314"/>
    </source>
</evidence>
<name>A0A7G2EQZ9_ARATH</name>
<proteinExistence type="predicted"/>
<feature type="transmembrane region" description="Helical" evidence="1">
    <location>
        <begin position="199"/>
        <end position="221"/>
    </location>
</feature>
<dbReference type="AlphaFoldDB" id="A0A7G2EQZ9"/>
<dbReference type="EMBL" id="LR881468">
    <property type="protein sequence ID" value="CAD5324728.1"/>
    <property type="molecule type" value="Genomic_DNA"/>
</dbReference>
<sequence>MLPPLCSGEYQCLSSPFCPLVVCLRYLKDFYLITHLKLMFEFPIRRYTDYKLCVEFLNLHDLCGFHVREDPPVLLRFTRTLNLYIDLCFSHNVNYHVLCTNSTNCGLSMLITNPTTMTAFNLIQQSIISVALNLVKAVSGVVLLVPARSQTLTPSLKSNCLLTMAIWSSSVSRLDDLSLILDLTCTIMPHRLWLKALKIVLSITLVYPFIFFMLALGNALLCCKLNFGISESLRLCLDLWVFT</sequence>
<gene>
    <name evidence="2" type="ORF">AT9943_LOCUS12610</name>
</gene>
<keyword evidence="1" id="KW-1133">Transmembrane helix</keyword>
<reference evidence="2 3" key="1">
    <citation type="submission" date="2020-09" db="EMBL/GenBank/DDBJ databases">
        <authorList>
            <person name="Ashkenazy H."/>
        </authorList>
    </citation>
    <scope>NUCLEOTIDE SEQUENCE [LARGE SCALE GENOMIC DNA]</scope>
    <source>
        <strain evidence="3">cv. Cdm-0</strain>
    </source>
</reference>
<keyword evidence="1" id="KW-0812">Transmembrane</keyword>